<gene>
    <name evidence="2" type="ORF">ATJ93_4431</name>
</gene>
<sequence>MTLDRHAAERRRFARLLGVDGEVGSGLPIGDADRGAEERPERDRARDDRSQTGADAETDSESVSIPSSDTEEPT</sequence>
<dbReference type="Proteomes" id="UP000283805">
    <property type="component" value="Unassembled WGS sequence"/>
</dbReference>
<evidence type="ECO:0000313" key="3">
    <source>
        <dbReference type="Proteomes" id="UP000283805"/>
    </source>
</evidence>
<keyword evidence="3" id="KW-1185">Reference proteome</keyword>
<proteinExistence type="predicted"/>
<evidence type="ECO:0000313" key="2">
    <source>
        <dbReference type="EMBL" id="RKD88115.1"/>
    </source>
</evidence>
<comment type="caution">
    <text evidence="2">The sequence shown here is derived from an EMBL/GenBank/DDBJ whole genome shotgun (WGS) entry which is preliminary data.</text>
</comment>
<protein>
    <submittedName>
        <fullName evidence="2">Uncharacterized protein</fullName>
    </submittedName>
</protein>
<dbReference type="OrthoDB" id="205759at2157"/>
<dbReference type="EMBL" id="RAPO01000006">
    <property type="protein sequence ID" value="RKD88115.1"/>
    <property type="molecule type" value="Genomic_DNA"/>
</dbReference>
<accession>A0A419VY17</accession>
<feature type="region of interest" description="Disordered" evidence="1">
    <location>
        <begin position="19"/>
        <end position="74"/>
    </location>
</feature>
<dbReference type="RefSeq" id="WP_120246737.1">
    <property type="nucleotide sequence ID" value="NZ_RAPO01000006.1"/>
</dbReference>
<dbReference type="AlphaFoldDB" id="A0A419VY17"/>
<name>A0A419VY17_9EURY</name>
<organism evidence="2 3">
    <name type="scientific">Halopiger aswanensis</name>
    <dbReference type="NCBI Taxonomy" id="148449"/>
    <lineage>
        <taxon>Archaea</taxon>
        <taxon>Methanobacteriati</taxon>
        <taxon>Methanobacteriota</taxon>
        <taxon>Stenosarchaea group</taxon>
        <taxon>Halobacteria</taxon>
        <taxon>Halobacteriales</taxon>
        <taxon>Natrialbaceae</taxon>
        <taxon>Halopiger</taxon>
    </lineage>
</organism>
<feature type="compositionally biased region" description="Basic and acidic residues" evidence="1">
    <location>
        <begin position="31"/>
        <end position="50"/>
    </location>
</feature>
<evidence type="ECO:0000256" key="1">
    <source>
        <dbReference type="SAM" id="MobiDB-lite"/>
    </source>
</evidence>
<reference evidence="2 3" key="1">
    <citation type="submission" date="2018-09" db="EMBL/GenBank/DDBJ databases">
        <title>Genomic Encyclopedia of Archaeal and Bacterial Type Strains, Phase II (KMG-II): from individual species to whole genera.</title>
        <authorList>
            <person name="Goeker M."/>
        </authorList>
    </citation>
    <scope>NUCLEOTIDE SEQUENCE [LARGE SCALE GENOMIC DNA]</scope>
    <source>
        <strain evidence="2 3">DSM 13151</strain>
    </source>
</reference>